<organism evidence="1 2">
    <name type="scientific">Thiothrix lacustris</name>
    <dbReference type="NCBI Taxonomy" id="525917"/>
    <lineage>
        <taxon>Bacteria</taxon>
        <taxon>Pseudomonadati</taxon>
        <taxon>Pseudomonadota</taxon>
        <taxon>Gammaproteobacteria</taxon>
        <taxon>Thiotrichales</taxon>
        <taxon>Thiotrichaceae</taxon>
        <taxon>Thiothrix</taxon>
    </lineage>
</organism>
<sequence length="494" mass="56055">MEVLVAYSAKHPVLRMSQSEKSILFGRDEVLVKLNSALSNVKFPMLVLTGEVGSGKTALMQHWLWQYKTADRPDFDAVLRWSFSGYINEHDPKSELHQFLEYALIALNVAFSTEHSCLEKVMLLVKQLQQQRVLLILDHVFGAMFTVERSDHHDLVACFDALLMPLMRYNPGCCVLVLDDPTILVGTRYVGAPELRLERLSQVDGVKLLMHRGVSGKGNALAKVSALFECHPLTLTLLVPYLRDACGGDLTKLDTIPVLFDQHATGRHTRRILAAYEKWLMNTPELAMVYLFSLFAGAFSTRQCLDYCHAIFRRQSLFVKREIPSILAPLSRLNDKKLLSLQQHLQELCLVTVYREPEMFEMHPVIREYFAQKFRTGFWDEWVYLRGILLSDDEDHDIASPVKSDPIRLVEERLTQAIVAKHWSQAADSALQLHQYALARGNVDASINYARQSVAYAHLGQDTLHLQQNLHLLTALLQQVDATTSEAMSAEVAV</sequence>
<dbReference type="RefSeq" id="WP_308897198.1">
    <property type="nucleotide sequence ID" value="NZ_CP133218.1"/>
</dbReference>
<dbReference type="GO" id="GO:0005524">
    <property type="term" value="F:ATP binding"/>
    <property type="evidence" value="ECO:0007669"/>
    <property type="project" value="UniProtKB-KW"/>
</dbReference>
<dbReference type="Proteomes" id="UP001236657">
    <property type="component" value="Chromosome"/>
</dbReference>
<name>A0ABY9MW36_9GAMM</name>
<gene>
    <name evidence="1" type="ORF">RCF98_07330</name>
</gene>
<dbReference type="SUPFAM" id="SSF52540">
    <property type="entry name" value="P-loop containing nucleoside triphosphate hydrolases"/>
    <property type="match status" value="1"/>
</dbReference>
<keyword evidence="2" id="KW-1185">Reference proteome</keyword>
<dbReference type="InterPro" id="IPR027417">
    <property type="entry name" value="P-loop_NTPase"/>
</dbReference>
<evidence type="ECO:0000313" key="1">
    <source>
        <dbReference type="EMBL" id="WML92146.1"/>
    </source>
</evidence>
<dbReference type="Gene3D" id="3.40.50.300">
    <property type="entry name" value="P-loop containing nucleotide triphosphate hydrolases"/>
    <property type="match status" value="1"/>
</dbReference>
<keyword evidence="1" id="KW-0547">Nucleotide-binding</keyword>
<protein>
    <submittedName>
        <fullName evidence="1">ATP-binding protein</fullName>
    </submittedName>
</protein>
<accession>A0ABY9MW36</accession>
<proteinExistence type="predicted"/>
<reference evidence="1 2" key="1">
    <citation type="submission" date="2023-08" db="EMBL/GenBank/DDBJ databases">
        <title>New molecular markers tilS and rpoB for phylogenetic and monitoring studies of the genus Thiothrix biodiversity.</title>
        <authorList>
            <person name="Ravin N.V."/>
            <person name="Smolyakov D."/>
            <person name="Markov N.D."/>
            <person name="Beletsky A.V."/>
            <person name="Mardanov A.V."/>
            <person name="Rudenko T.S."/>
            <person name="Grabovich M.Y."/>
        </authorList>
    </citation>
    <scope>NUCLEOTIDE SEQUENCE [LARGE SCALE GENOMIC DNA]</scope>
    <source>
        <strain evidence="1 2">MK1</strain>
    </source>
</reference>
<keyword evidence="1" id="KW-0067">ATP-binding</keyword>
<dbReference type="EMBL" id="CP133218">
    <property type="protein sequence ID" value="WML92146.1"/>
    <property type="molecule type" value="Genomic_DNA"/>
</dbReference>
<evidence type="ECO:0000313" key="2">
    <source>
        <dbReference type="Proteomes" id="UP001236657"/>
    </source>
</evidence>